<dbReference type="InterPro" id="IPR001356">
    <property type="entry name" value="HD"/>
</dbReference>
<evidence type="ECO:0000256" key="5">
    <source>
        <dbReference type="PROSITE-ProRule" id="PRU00108"/>
    </source>
</evidence>
<evidence type="ECO:0000256" key="2">
    <source>
        <dbReference type="ARBA" id="ARBA00023125"/>
    </source>
</evidence>
<evidence type="ECO:0000256" key="4">
    <source>
        <dbReference type="ARBA" id="ARBA00023242"/>
    </source>
</evidence>
<protein>
    <submittedName>
        <fullName evidence="10">Homeobox domain-containing protein</fullName>
    </submittedName>
</protein>
<evidence type="ECO:0000256" key="1">
    <source>
        <dbReference type="ARBA" id="ARBA00004123"/>
    </source>
</evidence>
<evidence type="ECO:0000259" key="8">
    <source>
        <dbReference type="PROSITE" id="PS50071"/>
    </source>
</evidence>
<feature type="region of interest" description="Disordered" evidence="7">
    <location>
        <begin position="1"/>
        <end position="30"/>
    </location>
</feature>
<sequence length="199" mass="23065">AITTVWAESSRSRQPMANVPSSHEGRSEAMMDSHQQLVLATMMQLQYPFEGFSQEARANEGDASPSPDRRMRRNRTAFSDEQLDQLEKTFEQCQYPDIAQRERLAKLTQLPEARIQVWFKNRRAKQRKHMRNQGGDEKSSPPLPTTSTPKENTIFTWTPSTAFANFFPPQTTCYGQYPMFMPYHQNPVHFQHIPPPFNT</sequence>
<dbReference type="PROSITE" id="PS00027">
    <property type="entry name" value="HOMEOBOX_1"/>
    <property type="match status" value="1"/>
</dbReference>
<dbReference type="PANTHER" id="PTHR24329:SF543">
    <property type="entry name" value="FI01017P-RELATED"/>
    <property type="match status" value="1"/>
</dbReference>
<dbReference type="SUPFAM" id="SSF46689">
    <property type="entry name" value="Homeodomain-like"/>
    <property type="match status" value="1"/>
</dbReference>
<dbReference type="PROSITE" id="PS50071">
    <property type="entry name" value="HOMEOBOX_2"/>
    <property type="match status" value="1"/>
</dbReference>
<dbReference type="Pfam" id="PF00046">
    <property type="entry name" value="Homeodomain"/>
    <property type="match status" value="1"/>
</dbReference>
<accession>A0A7I4YPW1</accession>
<feature type="DNA-binding region" description="Homeobox" evidence="5">
    <location>
        <begin position="71"/>
        <end position="130"/>
    </location>
</feature>
<dbReference type="InterPro" id="IPR009057">
    <property type="entry name" value="Homeodomain-like_sf"/>
</dbReference>
<keyword evidence="2 5" id="KW-0238">DNA-binding</keyword>
<proteinExistence type="predicted"/>
<name>A0A7I4YPW1_HAECO</name>
<feature type="domain" description="Homeobox" evidence="8">
    <location>
        <begin position="69"/>
        <end position="129"/>
    </location>
</feature>
<reference evidence="10" key="1">
    <citation type="submission" date="2020-12" db="UniProtKB">
        <authorList>
            <consortium name="WormBaseParasite"/>
        </authorList>
    </citation>
    <scope>IDENTIFICATION</scope>
    <source>
        <strain evidence="10">MHco3</strain>
    </source>
</reference>
<dbReference type="InterPro" id="IPR050649">
    <property type="entry name" value="Paired_Homeobox_TFs"/>
</dbReference>
<evidence type="ECO:0000313" key="10">
    <source>
        <dbReference type="WBParaSite" id="HCON_00125350-00001"/>
    </source>
</evidence>
<dbReference type="InterPro" id="IPR017970">
    <property type="entry name" value="Homeobox_CS"/>
</dbReference>
<feature type="compositionally biased region" description="Polar residues" evidence="7">
    <location>
        <begin position="1"/>
        <end position="21"/>
    </location>
</feature>
<feature type="compositionally biased region" description="Basic residues" evidence="7">
    <location>
        <begin position="121"/>
        <end position="131"/>
    </location>
</feature>
<evidence type="ECO:0000313" key="9">
    <source>
        <dbReference type="Proteomes" id="UP000025227"/>
    </source>
</evidence>
<dbReference type="PANTHER" id="PTHR24329">
    <property type="entry name" value="HOMEOBOX PROTEIN ARISTALESS"/>
    <property type="match status" value="1"/>
</dbReference>
<feature type="region of interest" description="Disordered" evidence="7">
    <location>
        <begin position="121"/>
        <end position="151"/>
    </location>
</feature>
<dbReference type="CDD" id="cd00086">
    <property type="entry name" value="homeodomain"/>
    <property type="match status" value="1"/>
</dbReference>
<dbReference type="WBParaSite" id="HCON_00125350-00001">
    <property type="protein sequence ID" value="HCON_00125350-00001"/>
    <property type="gene ID" value="HCON_00125350"/>
</dbReference>
<organism evidence="9 10">
    <name type="scientific">Haemonchus contortus</name>
    <name type="common">Barber pole worm</name>
    <dbReference type="NCBI Taxonomy" id="6289"/>
    <lineage>
        <taxon>Eukaryota</taxon>
        <taxon>Metazoa</taxon>
        <taxon>Ecdysozoa</taxon>
        <taxon>Nematoda</taxon>
        <taxon>Chromadorea</taxon>
        <taxon>Rhabditida</taxon>
        <taxon>Rhabditina</taxon>
        <taxon>Rhabditomorpha</taxon>
        <taxon>Strongyloidea</taxon>
        <taxon>Trichostrongylidae</taxon>
        <taxon>Haemonchus</taxon>
    </lineage>
</organism>
<dbReference type="OrthoDB" id="6159439at2759"/>
<dbReference type="GO" id="GO:0000977">
    <property type="term" value="F:RNA polymerase II transcription regulatory region sequence-specific DNA binding"/>
    <property type="evidence" value="ECO:0007669"/>
    <property type="project" value="TreeGrafter"/>
</dbReference>
<dbReference type="OMA" id="QHIPPPF"/>
<dbReference type="Proteomes" id="UP000025227">
    <property type="component" value="Unplaced"/>
</dbReference>
<dbReference type="GO" id="GO:0000981">
    <property type="term" value="F:DNA-binding transcription factor activity, RNA polymerase II-specific"/>
    <property type="evidence" value="ECO:0007669"/>
    <property type="project" value="InterPro"/>
</dbReference>
<dbReference type="Gene3D" id="1.10.10.60">
    <property type="entry name" value="Homeodomain-like"/>
    <property type="match status" value="1"/>
</dbReference>
<evidence type="ECO:0000256" key="3">
    <source>
        <dbReference type="ARBA" id="ARBA00023155"/>
    </source>
</evidence>
<keyword evidence="9" id="KW-1185">Reference proteome</keyword>
<dbReference type="SMART" id="SM00389">
    <property type="entry name" value="HOX"/>
    <property type="match status" value="1"/>
</dbReference>
<dbReference type="AlphaFoldDB" id="A0A7I4YPW1"/>
<keyword evidence="4 5" id="KW-0539">Nucleus</keyword>
<evidence type="ECO:0000256" key="6">
    <source>
        <dbReference type="RuleBase" id="RU000682"/>
    </source>
</evidence>
<comment type="subcellular location">
    <subcellularLocation>
        <location evidence="1 5 6">Nucleus</location>
    </subcellularLocation>
</comment>
<evidence type="ECO:0000256" key="7">
    <source>
        <dbReference type="SAM" id="MobiDB-lite"/>
    </source>
</evidence>
<keyword evidence="3 5" id="KW-0371">Homeobox</keyword>
<dbReference type="GO" id="GO:0005634">
    <property type="term" value="C:nucleus"/>
    <property type="evidence" value="ECO:0007669"/>
    <property type="project" value="UniProtKB-SubCell"/>
</dbReference>